<dbReference type="RefSeq" id="WP_130342603.1">
    <property type="nucleotide sequence ID" value="NZ_SGWQ01000001.1"/>
</dbReference>
<accession>A0A4Q7L5S0</accession>
<organism evidence="4 5">
    <name type="scientific">Herbihabitans rhizosphaerae</name>
    <dbReference type="NCBI Taxonomy" id="1872711"/>
    <lineage>
        <taxon>Bacteria</taxon>
        <taxon>Bacillati</taxon>
        <taxon>Actinomycetota</taxon>
        <taxon>Actinomycetes</taxon>
        <taxon>Pseudonocardiales</taxon>
        <taxon>Pseudonocardiaceae</taxon>
        <taxon>Herbihabitans</taxon>
    </lineage>
</organism>
<reference evidence="4 5" key="1">
    <citation type="submission" date="2019-02" db="EMBL/GenBank/DDBJ databases">
        <title>Genomic Encyclopedia of Type Strains, Phase IV (KMG-IV): sequencing the most valuable type-strain genomes for metagenomic binning, comparative biology and taxonomic classification.</title>
        <authorList>
            <person name="Goeker M."/>
        </authorList>
    </citation>
    <scope>NUCLEOTIDE SEQUENCE [LARGE SCALE GENOMIC DNA]</scope>
    <source>
        <strain evidence="4 5">DSM 101727</strain>
    </source>
</reference>
<keyword evidence="1" id="KW-0812">Transmembrane</keyword>
<evidence type="ECO:0000256" key="2">
    <source>
        <dbReference type="SAM" id="SignalP"/>
    </source>
</evidence>
<keyword evidence="1" id="KW-1133">Transmembrane helix</keyword>
<dbReference type="InterPro" id="IPR023849">
    <property type="entry name" value="TQXA_dom"/>
</dbReference>
<keyword evidence="2" id="KW-0732">Signal</keyword>
<keyword evidence="1" id="KW-0472">Membrane</keyword>
<feature type="domain" description="Thioester" evidence="3">
    <location>
        <begin position="72"/>
        <end position="191"/>
    </location>
</feature>
<protein>
    <submittedName>
        <fullName evidence="4">TQXA domain-containing protein</fullName>
    </submittedName>
</protein>
<feature type="transmembrane region" description="Helical" evidence="1">
    <location>
        <begin position="357"/>
        <end position="375"/>
    </location>
</feature>
<proteinExistence type="predicted"/>
<dbReference type="Proteomes" id="UP000294257">
    <property type="component" value="Unassembled WGS sequence"/>
</dbReference>
<gene>
    <name evidence="4" type="ORF">EV193_101882</name>
</gene>
<comment type="caution">
    <text evidence="4">The sequence shown here is derived from an EMBL/GenBank/DDBJ whole genome shotgun (WGS) entry which is preliminary data.</text>
</comment>
<dbReference type="AlphaFoldDB" id="A0A4Q7L5S0"/>
<dbReference type="Gene3D" id="1.10.150.480">
    <property type="match status" value="1"/>
</dbReference>
<dbReference type="Pfam" id="PF08341">
    <property type="entry name" value="TED"/>
    <property type="match status" value="1"/>
</dbReference>
<dbReference type="OrthoDB" id="2676146at2"/>
<evidence type="ECO:0000256" key="1">
    <source>
        <dbReference type="SAM" id="Phobius"/>
    </source>
</evidence>
<dbReference type="NCBIfam" id="TIGR03934">
    <property type="entry name" value="TQXA_dom"/>
    <property type="match status" value="1"/>
</dbReference>
<sequence>MASRSTLVRAGAAVVGASIITMLTALPASAQTTGKLDPSGNVDGLRVNLKGGPQNITTKLIGLKSGDAKLSTYCVELHVTIDPKFPDFNEVGWDAYPQGESPFHKNRAKVNWVLHHSYPAVELDKLSTTTTKAGLQFKDGLSKEEAISATQAAVWHFSDQANLDTANPTPGNADAKDDVNKLYGFLTGKDNVGIGDQPTPALKISPESLSGEAGKKVGPFKVSTTADAVELTKQLPEGVKVVDTAGKELAAKDIKNGSEIFFDVPSATAAGEGSFKLDASAKLTAGRLFIGKDYQQHPTQSLILAKADNTKLSDEAKVSWKAAAPVPTSPKPSVPVKIPAGDAQAAPAESGGGNAPLLVGLGVLALGAAGGVFALQRRRNHG</sequence>
<dbReference type="EMBL" id="SGWQ01000001">
    <property type="protein sequence ID" value="RZS44998.1"/>
    <property type="molecule type" value="Genomic_DNA"/>
</dbReference>
<feature type="chain" id="PRO_5020555157" evidence="2">
    <location>
        <begin position="31"/>
        <end position="382"/>
    </location>
</feature>
<keyword evidence="5" id="KW-1185">Reference proteome</keyword>
<evidence type="ECO:0000313" key="4">
    <source>
        <dbReference type="EMBL" id="RZS44998.1"/>
    </source>
</evidence>
<dbReference type="InterPro" id="IPR013552">
    <property type="entry name" value="Thioester_dom"/>
</dbReference>
<evidence type="ECO:0000313" key="5">
    <source>
        <dbReference type="Proteomes" id="UP000294257"/>
    </source>
</evidence>
<evidence type="ECO:0000259" key="3">
    <source>
        <dbReference type="Pfam" id="PF08341"/>
    </source>
</evidence>
<name>A0A4Q7L5S0_9PSEU</name>
<feature type="signal peptide" evidence="2">
    <location>
        <begin position="1"/>
        <end position="30"/>
    </location>
</feature>